<dbReference type="PROSITE" id="PS51192">
    <property type="entry name" value="HELICASE_ATP_BIND_1"/>
    <property type="match status" value="1"/>
</dbReference>
<sequence>MTAPIPHSRPEFATNRPEAGETVAEAINTLLGGIRTLWVSPPHVAIATAYFNPGGFNLLADELEKVAGVRLLLGAEPTRAADRPAVRRLSEPRRRRQRGPAPEVQRALEGHRRSLEEDRDLLGFTREADVQARRLVAWLRANPDTVQVRRYESAFLHGKAFIVTTNATGVVAGSSNFTYAGLSRNKELNLGHYQPSTVAQVIGWFDEHWNDAVPYDLAALYEARWTAHQPWDVFLRMLYELYGTDLEAEQPPRSHLRLTAFQADGVWRAQRILARRKGVIIADEVGLGKTFLAGELLYEATIERRQKALVIAPATLRDSTWEPFLRERNLRADVVSYEQLVAGIDDAGARTAALQNPDEYALVVVDEAHAMRNDKTQRAEALRRVLEGPVPKDLVLLTATPVNNTLADLYNLIGYFTTNDAAFSYIGIPSLRTYFQRAMAMNPDDLSPEHLFDVLDEVAVRRTRRFVRNHYVGDRVVINGVEREISFPTCRVVRVDYNLNAVLPGVFDDLAVALGADVTDESLNDSLAAGVLLDDPGEVLTMARYVPSRFLLHGDTEQYEAQNAGLLRSGLLKRFESSAYAFECTITKMINSHDRFLDALGSGLVLTGGALRDWAGSDTEDVSEWLTGLDDDIVDGVADAADYDVQALSEAVQADRTLLEQLRQRVQTLHATTDPKITALIDDLAAIAHDAEAEGIGEQDTRNKRKVLIFTYFADTAAYINEALATLLLTDDRLAPYRGRTALVSGPDRAHRTDIITGFAPQTAGTGVEDDLYDLIVTTDVLAEGVNLQQGRHIINYDLPWNPMRLVQRHGRIDRIGSPHAEVFMRCFFPDEDLDRVLRLEERLQRKLKQAAASVGIGEVLPGVDPVERNLSETRDQIDRIRRQEAALFTDGGNAALSGEEYRRRLANAFADQPTRQRVLDLPWGAGTGFTREGATPGFVFCARIGDHSKPWYRYVPLNSDLTLQTGGPDCQPLVIDDTLACLAHADPQTDTVPAVLDDHMYNAAFDAWTAAQEHIHRQWMYQTDPANLAPQVPRVMRDASAFVREHGRFLGERQDELAALLNAPYTLRVQRDVRQILTDAAGHDRGKVQRLASLAEQHGLKPPAPPPVLPVIELSDIHLVTWCTIQPA</sequence>
<dbReference type="InterPro" id="IPR038718">
    <property type="entry name" value="SNF2-like_sf"/>
</dbReference>
<dbReference type="RefSeq" id="WP_378015288.1">
    <property type="nucleotide sequence ID" value="NZ_JBHSBE010000041.1"/>
</dbReference>
<evidence type="ECO:0008006" key="7">
    <source>
        <dbReference type="Google" id="ProtNLM"/>
    </source>
</evidence>
<dbReference type="InterPro" id="IPR025202">
    <property type="entry name" value="PLD-like_dom"/>
</dbReference>
<feature type="domain" description="Helicase C-terminal" evidence="4">
    <location>
        <begin position="688"/>
        <end position="861"/>
    </location>
</feature>
<gene>
    <name evidence="5" type="ORF">Asi03nite_21680</name>
</gene>
<dbReference type="SUPFAM" id="SSF56024">
    <property type="entry name" value="Phospholipase D/nuclease"/>
    <property type="match status" value="1"/>
</dbReference>
<accession>A0A919TJT2</accession>
<organism evidence="5 6">
    <name type="scientific">Actinoplanes siamensis</name>
    <dbReference type="NCBI Taxonomy" id="1223317"/>
    <lineage>
        <taxon>Bacteria</taxon>
        <taxon>Bacillati</taxon>
        <taxon>Actinomycetota</taxon>
        <taxon>Actinomycetes</taxon>
        <taxon>Micromonosporales</taxon>
        <taxon>Micromonosporaceae</taxon>
        <taxon>Actinoplanes</taxon>
    </lineage>
</organism>
<evidence type="ECO:0000313" key="5">
    <source>
        <dbReference type="EMBL" id="GIF04630.1"/>
    </source>
</evidence>
<feature type="compositionally biased region" description="Basic and acidic residues" evidence="2">
    <location>
        <begin position="82"/>
        <end position="92"/>
    </location>
</feature>
<feature type="domain" description="Helicase ATP-binding" evidence="3">
    <location>
        <begin position="270"/>
        <end position="419"/>
    </location>
</feature>
<dbReference type="GO" id="GO:0031297">
    <property type="term" value="P:replication fork processing"/>
    <property type="evidence" value="ECO:0007669"/>
    <property type="project" value="TreeGrafter"/>
</dbReference>
<keyword evidence="6" id="KW-1185">Reference proteome</keyword>
<keyword evidence="1" id="KW-0378">Hydrolase</keyword>
<dbReference type="InterPro" id="IPR027417">
    <property type="entry name" value="P-loop_NTPase"/>
</dbReference>
<evidence type="ECO:0000256" key="1">
    <source>
        <dbReference type="ARBA" id="ARBA00022801"/>
    </source>
</evidence>
<reference evidence="5" key="1">
    <citation type="submission" date="2021-01" db="EMBL/GenBank/DDBJ databases">
        <title>Whole genome shotgun sequence of Actinoplanes siamensis NBRC 109076.</title>
        <authorList>
            <person name="Komaki H."/>
            <person name="Tamura T."/>
        </authorList>
    </citation>
    <scope>NUCLEOTIDE SEQUENCE</scope>
    <source>
        <strain evidence="5">NBRC 109076</strain>
    </source>
</reference>
<dbReference type="Gene3D" id="3.40.50.10810">
    <property type="entry name" value="Tandem AAA-ATPase domain"/>
    <property type="match status" value="1"/>
</dbReference>
<dbReference type="Pfam" id="PF00271">
    <property type="entry name" value="Helicase_C"/>
    <property type="match status" value="1"/>
</dbReference>
<dbReference type="PANTHER" id="PTHR45766:SF6">
    <property type="entry name" value="SWI_SNF-RELATED MATRIX-ASSOCIATED ACTIN-DEPENDENT REGULATOR OF CHROMATIN SUBFAMILY A-LIKE PROTEIN 1"/>
    <property type="match status" value="1"/>
</dbReference>
<name>A0A919TJT2_9ACTN</name>
<dbReference type="InterPro" id="IPR000330">
    <property type="entry name" value="SNF2_N"/>
</dbReference>
<dbReference type="InterPro" id="IPR049730">
    <property type="entry name" value="SNF2/RAD54-like_C"/>
</dbReference>
<dbReference type="InterPro" id="IPR001650">
    <property type="entry name" value="Helicase_C-like"/>
</dbReference>
<evidence type="ECO:0000259" key="3">
    <source>
        <dbReference type="PROSITE" id="PS51192"/>
    </source>
</evidence>
<proteinExistence type="predicted"/>
<dbReference type="SMART" id="SM00490">
    <property type="entry name" value="HELICc"/>
    <property type="match status" value="1"/>
</dbReference>
<dbReference type="SUPFAM" id="SSF52540">
    <property type="entry name" value="P-loop containing nucleoside triphosphate hydrolases"/>
    <property type="match status" value="1"/>
</dbReference>
<dbReference type="GO" id="GO:0006281">
    <property type="term" value="P:DNA repair"/>
    <property type="evidence" value="ECO:0007669"/>
    <property type="project" value="TreeGrafter"/>
</dbReference>
<feature type="region of interest" description="Disordered" evidence="2">
    <location>
        <begin position="82"/>
        <end position="110"/>
    </location>
</feature>
<dbReference type="Pfam" id="PF00176">
    <property type="entry name" value="SNF2-rel_dom"/>
    <property type="match status" value="1"/>
</dbReference>
<dbReference type="Proteomes" id="UP000629619">
    <property type="component" value="Unassembled WGS sequence"/>
</dbReference>
<comment type="caution">
    <text evidence="5">The sequence shown here is derived from an EMBL/GenBank/DDBJ whole genome shotgun (WGS) entry which is preliminary data.</text>
</comment>
<dbReference type="GO" id="GO:0016787">
    <property type="term" value="F:hydrolase activity"/>
    <property type="evidence" value="ECO:0007669"/>
    <property type="project" value="UniProtKB-KW"/>
</dbReference>
<dbReference type="EMBL" id="BOMW01000020">
    <property type="protein sequence ID" value="GIF04630.1"/>
    <property type="molecule type" value="Genomic_DNA"/>
</dbReference>
<dbReference type="GO" id="GO:0005524">
    <property type="term" value="F:ATP binding"/>
    <property type="evidence" value="ECO:0007669"/>
    <property type="project" value="InterPro"/>
</dbReference>
<dbReference type="Gene3D" id="3.40.50.300">
    <property type="entry name" value="P-loop containing nucleotide triphosphate hydrolases"/>
    <property type="match status" value="1"/>
</dbReference>
<dbReference type="PANTHER" id="PTHR45766">
    <property type="entry name" value="DNA ANNEALING HELICASE AND ENDONUCLEASE ZRANB3 FAMILY MEMBER"/>
    <property type="match status" value="1"/>
</dbReference>
<evidence type="ECO:0000256" key="2">
    <source>
        <dbReference type="SAM" id="MobiDB-lite"/>
    </source>
</evidence>
<dbReference type="CDD" id="cd09178">
    <property type="entry name" value="PLDc_N_Snf2_like"/>
    <property type="match status" value="1"/>
</dbReference>
<dbReference type="InterPro" id="IPR014001">
    <property type="entry name" value="Helicase_ATP-bd"/>
</dbReference>
<evidence type="ECO:0000259" key="4">
    <source>
        <dbReference type="PROSITE" id="PS51194"/>
    </source>
</evidence>
<protein>
    <recommendedName>
        <fullName evidence="7">Helicase</fullName>
    </recommendedName>
</protein>
<dbReference type="PROSITE" id="PS51194">
    <property type="entry name" value="HELICASE_CTER"/>
    <property type="match status" value="1"/>
</dbReference>
<dbReference type="CDD" id="cd18793">
    <property type="entry name" value="SF2_C_SNF"/>
    <property type="match status" value="1"/>
</dbReference>
<dbReference type="AlphaFoldDB" id="A0A919TJT2"/>
<dbReference type="Gene3D" id="3.30.870.10">
    <property type="entry name" value="Endonuclease Chain A"/>
    <property type="match status" value="1"/>
</dbReference>
<dbReference type="SMART" id="SM00487">
    <property type="entry name" value="DEXDc"/>
    <property type="match status" value="1"/>
</dbReference>
<dbReference type="Pfam" id="PF13091">
    <property type="entry name" value="PLDc_2"/>
    <property type="match status" value="1"/>
</dbReference>
<evidence type="ECO:0000313" key="6">
    <source>
        <dbReference type="Proteomes" id="UP000629619"/>
    </source>
</evidence>